<evidence type="ECO:0000256" key="3">
    <source>
        <dbReference type="ARBA" id="ARBA00023242"/>
    </source>
</evidence>
<dbReference type="AlphaFoldDB" id="A0A843VTA2"/>
<comment type="caution">
    <text evidence="5">The sequence shown here is derived from an EMBL/GenBank/DDBJ whole genome shotgun (WGS) entry which is preliminary data.</text>
</comment>
<dbReference type="PANTHER" id="PTHR33669:SF14">
    <property type="entry name" value="NRR REPRESSOR HOMOLOG 3"/>
    <property type="match status" value="1"/>
</dbReference>
<evidence type="ECO:0000313" key="5">
    <source>
        <dbReference type="EMBL" id="MQM02303.1"/>
    </source>
</evidence>
<comment type="subcellular location">
    <subcellularLocation>
        <location evidence="1">Nucleus</location>
    </subcellularLocation>
</comment>
<evidence type="ECO:0000313" key="6">
    <source>
        <dbReference type="Proteomes" id="UP000652761"/>
    </source>
</evidence>
<sequence>MEGDTKEKSGRPEESAVSPTTTAAEEGEEEQMARFFALLKNVREMREQWRRRVVDDRPTKRPKVERPPWTPTFQWEDFAGVAGLDKRPAATPTTSGVTEGEEEKKEETGPELRMNRHGFVRWTFFVTLETGGTGTSSAKSRLLAVTRWSHLGRRASYRGQSLLCFQYYQTPPPPPLSPLSCLLPSREALPSPILIGRPAAHQPPDLSRDLIEELVEREPEDPELRQKPNHGRQTTAGLEHSPQSGPNFEEHKKPSPLPLPTRGVNELSRAE</sequence>
<keyword evidence="6" id="KW-1185">Reference proteome</keyword>
<name>A0A843VTA2_COLES</name>
<feature type="compositionally biased region" description="Polar residues" evidence="4">
    <location>
        <begin position="231"/>
        <end position="246"/>
    </location>
</feature>
<reference evidence="5" key="1">
    <citation type="submission" date="2017-07" db="EMBL/GenBank/DDBJ databases">
        <title>Taro Niue Genome Assembly and Annotation.</title>
        <authorList>
            <person name="Atibalentja N."/>
            <person name="Keating K."/>
            <person name="Fields C.J."/>
        </authorList>
    </citation>
    <scope>NUCLEOTIDE SEQUENCE</scope>
    <source>
        <strain evidence="5">Niue_2</strain>
        <tissue evidence="5">Leaf</tissue>
    </source>
</reference>
<dbReference type="EMBL" id="NMUH01002834">
    <property type="protein sequence ID" value="MQM02303.1"/>
    <property type="molecule type" value="Genomic_DNA"/>
</dbReference>
<protein>
    <submittedName>
        <fullName evidence="5">Uncharacterized protein</fullName>
    </submittedName>
</protein>
<dbReference type="OrthoDB" id="693542at2759"/>
<organism evidence="5 6">
    <name type="scientific">Colocasia esculenta</name>
    <name type="common">Wild taro</name>
    <name type="synonym">Arum esculentum</name>
    <dbReference type="NCBI Taxonomy" id="4460"/>
    <lineage>
        <taxon>Eukaryota</taxon>
        <taxon>Viridiplantae</taxon>
        <taxon>Streptophyta</taxon>
        <taxon>Embryophyta</taxon>
        <taxon>Tracheophyta</taxon>
        <taxon>Spermatophyta</taxon>
        <taxon>Magnoliopsida</taxon>
        <taxon>Liliopsida</taxon>
        <taxon>Araceae</taxon>
        <taxon>Aroideae</taxon>
        <taxon>Colocasieae</taxon>
        <taxon>Colocasia</taxon>
    </lineage>
</organism>
<dbReference type="Pfam" id="PF15699">
    <property type="entry name" value="NPR1_interact"/>
    <property type="match status" value="1"/>
</dbReference>
<keyword evidence="3" id="KW-0539">Nucleus</keyword>
<dbReference type="GO" id="GO:0010112">
    <property type="term" value="P:regulation of systemic acquired resistance"/>
    <property type="evidence" value="ECO:0007669"/>
    <property type="project" value="InterPro"/>
</dbReference>
<evidence type="ECO:0000256" key="4">
    <source>
        <dbReference type="SAM" id="MobiDB-lite"/>
    </source>
</evidence>
<feature type="compositionally biased region" description="Basic and acidic residues" evidence="4">
    <location>
        <begin position="216"/>
        <end position="226"/>
    </location>
</feature>
<feature type="region of interest" description="Disordered" evidence="4">
    <location>
        <begin position="85"/>
        <end position="110"/>
    </location>
</feature>
<feature type="compositionally biased region" description="Basic and acidic residues" evidence="4">
    <location>
        <begin position="1"/>
        <end position="14"/>
    </location>
</feature>
<feature type="region of interest" description="Disordered" evidence="4">
    <location>
        <begin position="1"/>
        <end position="30"/>
    </location>
</feature>
<feature type="region of interest" description="Disordered" evidence="4">
    <location>
        <begin position="216"/>
        <end position="271"/>
    </location>
</feature>
<evidence type="ECO:0000256" key="2">
    <source>
        <dbReference type="ARBA" id="ARBA00009937"/>
    </source>
</evidence>
<dbReference type="Proteomes" id="UP000652761">
    <property type="component" value="Unassembled WGS sequence"/>
</dbReference>
<accession>A0A843VTA2</accession>
<comment type="similarity">
    <text evidence="2">Belongs to the NPR1-interactor family.</text>
</comment>
<evidence type="ECO:0000256" key="1">
    <source>
        <dbReference type="ARBA" id="ARBA00004123"/>
    </source>
</evidence>
<gene>
    <name evidence="5" type="ORF">Taro_035069</name>
</gene>
<dbReference type="GO" id="GO:0005634">
    <property type="term" value="C:nucleus"/>
    <property type="evidence" value="ECO:0007669"/>
    <property type="project" value="UniProtKB-SubCell"/>
</dbReference>
<proteinExistence type="inferred from homology"/>
<dbReference type="PANTHER" id="PTHR33669">
    <property type="entry name" value="PROTEIN NEGATIVE REGULATOR OF RESISTANCE"/>
    <property type="match status" value="1"/>
</dbReference>
<dbReference type="InterPro" id="IPR031425">
    <property type="entry name" value="NPR1/NH1-interacting"/>
</dbReference>